<dbReference type="InterPro" id="IPR050323">
    <property type="entry name" value="Ribosomal_protein_uL10"/>
</dbReference>
<accession>A0A540NMC7</accession>
<keyword evidence="3" id="KW-0687">Ribonucleoprotein</keyword>
<evidence type="ECO:0000313" key="6">
    <source>
        <dbReference type="Proteomes" id="UP000315295"/>
    </source>
</evidence>
<dbReference type="InterPro" id="IPR043164">
    <property type="entry name" value="Ribosomal_uL10-like_insert_sf"/>
</dbReference>
<feature type="transmembrane region" description="Helical" evidence="4">
    <location>
        <begin position="226"/>
        <end position="254"/>
    </location>
</feature>
<evidence type="ECO:0000256" key="3">
    <source>
        <dbReference type="ARBA" id="ARBA00023274"/>
    </source>
</evidence>
<keyword evidence="4" id="KW-1133">Transmembrane helix</keyword>
<evidence type="ECO:0000256" key="2">
    <source>
        <dbReference type="ARBA" id="ARBA00022980"/>
    </source>
</evidence>
<evidence type="ECO:0000256" key="4">
    <source>
        <dbReference type="SAM" id="Phobius"/>
    </source>
</evidence>
<keyword evidence="4" id="KW-0472">Membrane</keyword>
<reference evidence="5 6" key="1">
    <citation type="journal article" date="2019" name="G3 (Bethesda)">
        <title>Sequencing of a Wild Apple (Malus baccata) Genome Unravels the Differences Between Cultivated and Wild Apple Species Regarding Disease Resistance and Cold Tolerance.</title>
        <authorList>
            <person name="Chen X."/>
        </authorList>
    </citation>
    <scope>NUCLEOTIDE SEQUENCE [LARGE SCALE GENOMIC DNA]</scope>
    <source>
        <strain evidence="6">cv. Shandingzi</strain>
        <tissue evidence="5">Leaves</tissue>
    </source>
</reference>
<keyword evidence="4" id="KW-0812">Transmembrane</keyword>
<dbReference type="GO" id="GO:0003735">
    <property type="term" value="F:structural constituent of ribosome"/>
    <property type="evidence" value="ECO:0007669"/>
    <property type="project" value="TreeGrafter"/>
</dbReference>
<comment type="caution">
    <text evidence="5">The sequence shown here is derived from an EMBL/GenBank/DDBJ whole genome shotgun (WGS) entry which is preliminary data.</text>
</comment>
<protein>
    <submittedName>
        <fullName evidence="5">Uncharacterized protein</fullName>
    </submittedName>
</protein>
<dbReference type="Proteomes" id="UP000315295">
    <property type="component" value="Unassembled WGS sequence"/>
</dbReference>
<dbReference type="STRING" id="106549.A0A540NMC7"/>
<dbReference type="GO" id="GO:0002181">
    <property type="term" value="P:cytoplasmic translation"/>
    <property type="evidence" value="ECO:0007669"/>
    <property type="project" value="TreeGrafter"/>
</dbReference>
<dbReference type="AlphaFoldDB" id="A0A540NMC7"/>
<comment type="similarity">
    <text evidence="1">Belongs to the universal ribosomal protein uL10 family.</text>
</comment>
<keyword evidence="2" id="KW-0689">Ribosomal protein</keyword>
<sequence>MADIEEYSNDDDFGYSREYNSDDASYNEDYYDGFGDFDKGLSNHDNIDYDRYLNKRKPFFNLDDYVGAPARVGLVAPIDLDLSQASFFQVLNIPTKINKGTVEIITPVELIKKGDQTVRMTMVSVFSREVLDLTEDDLMEKVCFWCLAQWSLHWLWPSHTPPLQLRTCSSMLTRTYWHCRLPPSIISHKRRSQGVSQAAAKQEEKKPQLVDMEVTFAQCRFLPGTIMFFMLLTSDISFWYGGYFLIALIVAMAFKSYQ</sequence>
<keyword evidence="6" id="KW-1185">Reference proteome</keyword>
<proteinExistence type="inferred from homology"/>
<evidence type="ECO:0000256" key="1">
    <source>
        <dbReference type="ARBA" id="ARBA00008889"/>
    </source>
</evidence>
<dbReference type="PANTHER" id="PTHR45699:SF3">
    <property type="entry name" value="LARGE RIBOSOMAL SUBUNIT PROTEIN UL10"/>
    <property type="match status" value="1"/>
</dbReference>
<dbReference type="GO" id="GO:0000027">
    <property type="term" value="P:ribosomal large subunit assembly"/>
    <property type="evidence" value="ECO:0007669"/>
    <property type="project" value="TreeGrafter"/>
</dbReference>
<dbReference type="PANTHER" id="PTHR45699">
    <property type="entry name" value="60S ACIDIC RIBOSOMAL PROTEIN P0"/>
    <property type="match status" value="1"/>
</dbReference>
<dbReference type="EMBL" id="VIEB01000027">
    <property type="protein sequence ID" value="TQE11680.1"/>
    <property type="molecule type" value="Genomic_DNA"/>
</dbReference>
<dbReference type="Gene3D" id="3.90.105.20">
    <property type="match status" value="1"/>
</dbReference>
<dbReference type="GO" id="GO:0022625">
    <property type="term" value="C:cytosolic large ribosomal subunit"/>
    <property type="evidence" value="ECO:0007669"/>
    <property type="project" value="TreeGrafter"/>
</dbReference>
<organism evidence="5 6">
    <name type="scientific">Malus baccata</name>
    <name type="common">Siberian crab apple</name>
    <name type="synonym">Pyrus baccata</name>
    <dbReference type="NCBI Taxonomy" id="106549"/>
    <lineage>
        <taxon>Eukaryota</taxon>
        <taxon>Viridiplantae</taxon>
        <taxon>Streptophyta</taxon>
        <taxon>Embryophyta</taxon>
        <taxon>Tracheophyta</taxon>
        <taxon>Spermatophyta</taxon>
        <taxon>Magnoliopsida</taxon>
        <taxon>eudicotyledons</taxon>
        <taxon>Gunneridae</taxon>
        <taxon>Pentapetalae</taxon>
        <taxon>rosids</taxon>
        <taxon>fabids</taxon>
        <taxon>Rosales</taxon>
        <taxon>Rosaceae</taxon>
        <taxon>Amygdaloideae</taxon>
        <taxon>Maleae</taxon>
        <taxon>Malus</taxon>
    </lineage>
</organism>
<evidence type="ECO:0000313" key="5">
    <source>
        <dbReference type="EMBL" id="TQE11680.1"/>
    </source>
</evidence>
<dbReference type="GO" id="GO:0070180">
    <property type="term" value="F:large ribosomal subunit rRNA binding"/>
    <property type="evidence" value="ECO:0007669"/>
    <property type="project" value="TreeGrafter"/>
</dbReference>
<name>A0A540NMC7_MALBA</name>
<gene>
    <name evidence="5" type="ORF">C1H46_002716</name>
</gene>